<sequence>MTSLSNARFNAEAAAWDANPDVHRASASALDAILAAFPDLFGASKPSPDRTIDVLEIGCGTGLLSLRLAPYVSSLVAVDAAEGMIDALQMKLQGGAGVPGGGDSHNSEDNIGGKSEEETQKENEMLRQTVHPLCIMLEDPEDPRLPPAATTASESEKNRESGQGPRKKFDLVISHLTLHHIPGSAFSSLLRTMHGCLKPATGWVALTDYEDLVTDLVDSSIPPSSASPLSSCPPATGTTIPPHKDTTKFHPQAKLTGVEHPRGIHAPSFAALMRGDGEDWAGFRDVDVRPAWTMKKDVERWPGEWGSEGKKPADKEVASMDFPFLLCRGRRGA</sequence>
<proteinExistence type="predicted"/>
<dbReference type="SUPFAM" id="SSF53335">
    <property type="entry name" value="S-adenosyl-L-methionine-dependent methyltransferases"/>
    <property type="match status" value="1"/>
</dbReference>
<evidence type="ECO:0000313" key="2">
    <source>
        <dbReference type="EMBL" id="PSR79981.1"/>
    </source>
</evidence>
<dbReference type="AlphaFoldDB" id="A0A2T2ZZ44"/>
<dbReference type="CDD" id="cd02440">
    <property type="entry name" value="AdoMet_MTases"/>
    <property type="match status" value="1"/>
</dbReference>
<dbReference type="EMBL" id="KZ678548">
    <property type="protein sequence ID" value="PSR79981.1"/>
    <property type="molecule type" value="Genomic_DNA"/>
</dbReference>
<dbReference type="Pfam" id="PF13489">
    <property type="entry name" value="Methyltransf_23"/>
    <property type="match status" value="1"/>
</dbReference>
<evidence type="ECO:0000313" key="3">
    <source>
        <dbReference type="Proteomes" id="UP000241462"/>
    </source>
</evidence>
<dbReference type="STRING" id="2025994.A0A2T2ZZ44"/>
<feature type="region of interest" description="Disordered" evidence="1">
    <location>
        <begin position="139"/>
        <end position="166"/>
    </location>
</feature>
<name>A0A2T2ZZ44_9PEZI</name>
<dbReference type="GO" id="GO:0032259">
    <property type="term" value="P:methylation"/>
    <property type="evidence" value="ECO:0007669"/>
    <property type="project" value="UniProtKB-KW"/>
</dbReference>
<dbReference type="Proteomes" id="UP000241462">
    <property type="component" value="Unassembled WGS sequence"/>
</dbReference>
<dbReference type="InParanoid" id="A0A2T2ZZ44"/>
<keyword evidence="2" id="KW-0808">Transferase</keyword>
<dbReference type="InterPro" id="IPR050508">
    <property type="entry name" value="Methyltransf_Superfamily"/>
</dbReference>
<dbReference type="OrthoDB" id="10017101at2759"/>
<dbReference type="InterPro" id="IPR029063">
    <property type="entry name" value="SAM-dependent_MTases_sf"/>
</dbReference>
<keyword evidence="3" id="KW-1185">Reference proteome</keyword>
<dbReference type="Gene3D" id="3.40.50.150">
    <property type="entry name" value="Vaccinia Virus protein VP39"/>
    <property type="match status" value="2"/>
</dbReference>
<gene>
    <name evidence="2" type="ORF">BD289DRAFT_78905</name>
</gene>
<feature type="region of interest" description="Disordered" evidence="1">
    <location>
        <begin position="96"/>
        <end position="123"/>
    </location>
</feature>
<reference evidence="2 3" key="1">
    <citation type="journal article" date="2018" name="Mycol. Prog.">
        <title>Coniella lustricola, a new species from submerged detritus.</title>
        <authorList>
            <person name="Raudabaugh D.B."/>
            <person name="Iturriaga T."/>
            <person name="Carver A."/>
            <person name="Mondo S."/>
            <person name="Pangilinan J."/>
            <person name="Lipzen A."/>
            <person name="He G."/>
            <person name="Amirebrahimi M."/>
            <person name="Grigoriev I.V."/>
            <person name="Miller A.N."/>
        </authorList>
    </citation>
    <scope>NUCLEOTIDE SEQUENCE [LARGE SCALE GENOMIC DNA]</scope>
    <source>
        <strain evidence="2 3">B22-T-1</strain>
    </source>
</reference>
<dbReference type="PANTHER" id="PTHR42912:SF93">
    <property type="entry name" value="N6-ADENOSINE-METHYLTRANSFERASE TMT1A"/>
    <property type="match status" value="1"/>
</dbReference>
<dbReference type="GO" id="GO:0008168">
    <property type="term" value="F:methyltransferase activity"/>
    <property type="evidence" value="ECO:0007669"/>
    <property type="project" value="UniProtKB-KW"/>
</dbReference>
<feature type="compositionally biased region" description="Basic and acidic residues" evidence="1">
    <location>
        <begin position="114"/>
        <end position="123"/>
    </location>
</feature>
<organism evidence="2 3">
    <name type="scientific">Coniella lustricola</name>
    <dbReference type="NCBI Taxonomy" id="2025994"/>
    <lineage>
        <taxon>Eukaryota</taxon>
        <taxon>Fungi</taxon>
        <taxon>Dikarya</taxon>
        <taxon>Ascomycota</taxon>
        <taxon>Pezizomycotina</taxon>
        <taxon>Sordariomycetes</taxon>
        <taxon>Sordariomycetidae</taxon>
        <taxon>Diaporthales</taxon>
        <taxon>Schizoparmaceae</taxon>
        <taxon>Coniella</taxon>
    </lineage>
</organism>
<keyword evidence="2" id="KW-0489">Methyltransferase</keyword>
<feature type="region of interest" description="Disordered" evidence="1">
    <location>
        <begin position="222"/>
        <end position="244"/>
    </location>
</feature>
<feature type="compositionally biased region" description="Low complexity" evidence="1">
    <location>
        <begin position="222"/>
        <end position="234"/>
    </location>
</feature>
<dbReference type="PANTHER" id="PTHR42912">
    <property type="entry name" value="METHYLTRANSFERASE"/>
    <property type="match status" value="1"/>
</dbReference>
<protein>
    <submittedName>
        <fullName evidence="2">S-adenosyl-L-methionine-dependent methyltransferase</fullName>
    </submittedName>
</protein>
<evidence type="ECO:0000256" key="1">
    <source>
        <dbReference type="SAM" id="MobiDB-lite"/>
    </source>
</evidence>
<accession>A0A2T2ZZ44</accession>